<dbReference type="InterPro" id="IPR001320">
    <property type="entry name" value="Iontro_rcpt_C"/>
</dbReference>
<comment type="caution">
    <text evidence="11">The sequence shown here is derived from an EMBL/GenBank/DDBJ whole genome shotgun (WGS) entry which is preliminary data.</text>
</comment>
<dbReference type="EMBL" id="CAXLJM020000148">
    <property type="protein sequence ID" value="CAL8142348.1"/>
    <property type="molecule type" value="Genomic_DNA"/>
</dbReference>
<evidence type="ECO:0000256" key="6">
    <source>
        <dbReference type="ARBA" id="ARBA00023136"/>
    </source>
</evidence>
<keyword evidence="3" id="KW-1003">Cell membrane</keyword>
<evidence type="ECO:0000256" key="3">
    <source>
        <dbReference type="ARBA" id="ARBA00022475"/>
    </source>
</evidence>
<keyword evidence="6 9" id="KW-0472">Membrane</keyword>
<feature type="domain" description="Ionotropic glutamate receptor C-terminal" evidence="10">
    <location>
        <begin position="373"/>
        <end position="665"/>
    </location>
</feature>
<proteinExistence type="inferred from homology"/>
<gene>
    <name evidence="11" type="ORF">ODALV1_LOCUS29021</name>
</gene>
<protein>
    <recommendedName>
        <fullName evidence="10">Ionotropic glutamate receptor C-terminal domain-containing protein</fullName>
    </recommendedName>
</protein>
<evidence type="ECO:0000256" key="1">
    <source>
        <dbReference type="ARBA" id="ARBA00004651"/>
    </source>
</evidence>
<evidence type="ECO:0000256" key="9">
    <source>
        <dbReference type="SAM" id="Phobius"/>
    </source>
</evidence>
<comment type="subcellular location">
    <subcellularLocation>
        <location evidence="1">Cell membrane</location>
        <topology evidence="1">Multi-pass membrane protein</topology>
    </subcellularLocation>
</comment>
<dbReference type="Gene3D" id="3.40.190.10">
    <property type="entry name" value="Periplasmic binding protein-like II"/>
    <property type="match status" value="1"/>
</dbReference>
<keyword evidence="5 9" id="KW-1133">Transmembrane helix</keyword>
<feature type="transmembrane region" description="Helical" evidence="9">
    <location>
        <begin position="373"/>
        <end position="397"/>
    </location>
</feature>
<dbReference type="PANTHER" id="PTHR42643">
    <property type="entry name" value="IONOTROPIC RECEPTOR 20A-RELATED"/>
    <property type="match status" value="1"/>
</dbReference>
<feature type="transmembrane region" description="Helical" evidence="9">
    <location>
        <begin position="442"/>
        <end position="460"/>
    </location>
</feature>
<evidence type="ECO:0000256" key="8">
    <source>
        <dbReference type="ARBA" id="ARBA00023180"/>
    </source>
</evidence>
<feature type="transmembrane region" description="Helical" evidence="9">
    <location>
        <begin position="656"/>
        <end position="677"/>
    </location>
</feature>
<keyword evidence="8" id="KW-0325">Glycoprotein</keyword>
<dbReference type="InterPro" id="IPR052192">
    <property type="entry name" value="Insect_Ionotropic_Sensory_Rcpt"/>
</dbReference>
<dbReference type="PANTHER" id="PTHR42643:SF24">
    <property type="entry name" value="IONOTROPIC RECEPTOR 60A"/>
    <property type="match status" value="1"/>
</dbReference>
<evidence type="ECO:0000256" key="7">
    <source>
        <dbReference type="ARBA" id="ARBA00023170"/>
    </source>
</evidence>
<organism evidence="11 12">
    <name type="scientific">Orchesella dallaii</name>
    <dbReference type="NCBI Taxonomy" id="48710"/>
    <lineage>
        <taxon>Eukaryota</taxon>
        <taxon>Metazoa</taxon>
        <taxon>Ecdysozoa</taxon>
        <taxon>Arthropoda</taxon>
        <taxon>Hexapoda</taxon>
        <taxon>Collembola</taxon>
        <taxon>Entomobryomorpha</taxon>
        <taxon>Entomobryoidea</taxon>
        <taxon>Orchesellidae</taxon>
        <taxon>Orchesellinae</taxon>
        <taxon>Orchesella</taxon>
    </lineage>
</organism>
<reference evidence="11 12" key="1">
    <citation type="submission" date="2024-08" db="EMBL/GenBank/DDBJ databases">
        <authorList>
            <person name="Cucini C."/>
            <person name="Frati F."/>
        </authorList>
    </citation>
    <scope>NUCLEOTIDE SEQUENCE [LARGE SCALE GENOMIC DNA]</scope>
</reference>
<accession>A0ABP1S2H7</accession>
<comment type="similarity">
    <text evidence="2">Belongs to the glutamate-gated ion channel (TC 1.A.10.1) family.</text>
</comment>
<evidence type="ECO:0000256" key="2">
    <source>
        <dbReference type="ARBA" id="ARBA00008685"/>
    </source>
</evidence>
<dbReference type="Gene3D" id="1.10.287.70">
    <property type="match status" value="1"/>
</dbReference>
<dbReference type="Proteomes" id="UP001642540">
    <property type="component" value="Unassembled WGS sequence"/>
</dbReference>
<evidence type="ECO:0000313" key="11">
    <source>
        <dbReference type="EMBL" id="CAL8142348.1"/>
    </source>
</evidence>
<keyword evidence="7" id="KW-0675">Receptor</keyword>
<evidence type="ECO:0000313" key="12">
    <source>
        <dbReference type="Proteomes" id="UP001642540"/>
    </source>
</evidence>
<keyword evidence="12" id="KW-1185">Reference proteome</keyword>
<evidence type="ECO:0000256" key="4">
    <source>
        <dbReference type="ARBA" id="ARBA00022692"/>
    </source>
</evidence>
<evidence type="ECO:0000256" key="5">
    <source>
        <dbReference type="ARBA" id="ARBA00022989"/>
    </source>
</evidence>
<name>A0ABP1S2H7_9HEXA</name>
<dbReference type="SUPFAM" id="SSF53850">
    <property type="entry name" value="Periplasmic binding protein-like II"/>
    <property type="match status" value="1"/>
</dbReference>
<keyword evidence="4 9" id="KW-0812">Transmembrane</keyword>
<evidence type="ECO:0000259" key="10">
    <source>
        <dbReference type="Pfam" id="PF00060"/>
    </source>
</evidence>
<sequence>MQDHHASCDLTKIVEASLEADITSSGNPKPAEMGIVRIPLNLHNPSYDFNLQYFKLLSNQKWSHPLMSSQSMNKKIQKSGANATKVSSSAISHNHFHSPSFAPKDRHNPVCVVNIIEIKSVTLSQFPEMSELLLRKSPSFLKKSTHFFYFIVNPELFYSFPYENMLIQQTKNKVIMIIDPDGHISLKFLCYYCNPTQQQQEPVIVLNMRSTNDDTSSPESLSYSHFNQIRDNFLLPKLSRRRNFQRKVFRVSCPINVPQRLLLKKLPNGKFIALPGMLEKMFKHLSLKLNMTIDIITSSNGGTGTLLPNGSWVGVVGDVVNGRAHFGALTAAVYERFRMLAFTHCIEYQSFVFIYGKHEHVLLWKSLIVPFQMSLWICLALSFVVGNVFLILMITSLNKNESVNHKPENQLLTSMWTPGKIVEYTYGAFVGNPSQDPVVTPVRIFLIFWVFFALLISTAYQSKLASALAVPPLDEPPLTYQGLINSTYKWGMLKVGDAIYNLWKFSKNPTYQQLFKGMELYHDPFRCVKEAVNRKFCCFIWSSALDLISARNMTNTGTTVNTLRESPRSYSEFFQGLSFPMLKDNPLEEDFDGIVHQVVSQDLPAKWLTFFYGIVRKVKLGWMRSLPEKDRRIVMERSRLETDDGPKKFNLQQISGGFFVLAAGLVVAFVVFGWEIIRYDLSVKTRKF</sequence>
<dbReference type="Pfam" id="PF00060">
    <property type="entry name" value="Lig_chan"/>
    <property type="match status" value="1"/>
</dbReference>